<evidence type="ECO:0000256" key="1">
    <source>
        <dbReference type="ARBA" id="ARBA00004651"/>
    </source>
</evidence>
<organism evidence="10 11">
    <name type="scientific">Nocardioides yefusunii</name>
    <dbReference type="NCBI Taxonomy" id="2500546"/>
    <lineage>
        <taxon>Bacteria</taxon>
        <taxon>Bacillati</taxon>
        <taxon>Actinomycetota</taxon>
        <taxon>Actinomycetes</taxon>
        <taxon>Propionibacteriales</taxon>
        <taxon>Nocardioidaceae</taxon>
        <taxon>Nocardioides</taxon>
    </lineage>
</organism>
<evidence type="ECO:0000256" key="7">
    <source>
        <dbReference type="SAM" id="MobiDB-lite"/>
    </source>
</evidence>
<evidence type="ECO:0000259" key="9">
    <source>
        <dbReference type="PROSITE" id="PS50850"/>
    </source>
</evidence>
<evidence type="ECO:0000256" key="5">
    <source>
        <dbReference type="ARBA" id="ARBA00022989"/>
    </source>
</evidence>
<feature type="region of interest" description="Disordered" evidence="7">
    <location>
        <begin position="500"/>
        <end position="543"/>
    </location>
</feature>
<dbReference type="Gene3D" id="1.20.1720.10">
    <property type="entry name" value="Multidrug resistance protein D"/>
    <property type="match status" value="1"/>
</dbReference>
<dbReference type="CDD" id="cd17321">
    <property type="entry name" value="MFS_MMR_MDR_like"/>
    <property type="match status" value="1"/>
</dbReference>
<feature type="transmembrane region" description="Helical" evidence="8">
    <location>
        <begin position="181"/>
        <end position="201"/>
    </location>
</feature>
<keyword evidence="6 8" id="KW-0472">Membrane</keyword>
<feature type="compositionally biased region" description="Basic and acidic residues" evidence="7">
    <location>
        <begin position="514"/>
        <end position="523"/>
    </location>
</feature>
<feature type="transmembrane region" description="Helical" evidence="8">
    <location>
        <begin position="63"/>
        <end position="81"/>
    </location>
</feature>
<dbReference type="Pfam" id="PF07690">
    <property type="entry name" value="MFS_1"/>
    <property type="match status" value="1"/>
</dbReference>
<feature type="transmembrane region" description="Helical" evidence="8">
    <location>
        <begin position="126"/>
        <end position="144"/>
    </location>
</feature>
<feature type="domain" description="Major facilitator superfamily (MFS) profile" evidence="9">
    <location>
        <begin position="27"/>
        <end position="500"/>
    </location>
</feature>
<feature type="transmembrane region" description="Helical" evidence="8">
    <location>
        <begin position="93"/>
        <end position="120"/>
    </location>
</feature>
<dbReference type="InterPro" id="IPR036259">
    <property type="entry name" value="MFS_trans_sf"/>
</dbReference>
<evidence type="ECO:0000256" key="6">
    <source>
        <dbReference type="ARBA" id="ARBA00023136"/>
    </source>
</evidence>
<protein>
    <submittedName>
        <fullName evidence="10">MFS transporter</fullName>
    </submittedName>
</protein>
<evidence type="ECO:0000256" key="4">
    <source>
        <dbReference type="ARBA" id="ARBA00022692"/>
    </source>
</evidence>
<dbReference type="InterPro" id="IPR004638">
    <property type="entry name" value="EmrB-like"/>
</dbReference>
<evidence type="ECO:0000256" key="8">
    <source>
        <dbReference type="SAM" id="Phobius"/>
    </source>
</evidence>
<feature type="transmembrane region" description="Helical" evidence="8">
    <location>
        <begin position="321"/>
        <end position="342"/>
    </location>
</feature>
<dbReference type="Gene3D" id="1.20.1250.20">
    <property type="entry name" value="MFS general substrate transporter like domains"/>
    <property type="match status" value="1"/>
</dbReference>
<keyword evidence="11" id="KW-1185">Reference proteome</keyword>
<feature type="transmembrane region" description="Helical" evidence="8">
    <location>
        <begin position="477"/>
        <end position="495"/>
    </location>
</feature>
<gene>
    <name evidence="10" type="ORF">ACFPWU_04975</name>
</gene>
<dbReference type="PANTHER" id="PTHR42718:SF42">
    <property type="entry name" value="EXPORT PROTEIN"/>
    <property type="match status" value="1"/>
</dbReference>
<keyword evidence="5 8" id="KW-1133">Transmembrane helix</keyword>
<comment type="subcellular location">
    <subcellularLocation>
        <location evidence="1">Cell membrane</location>
        <topology evidence="1">Multi-pass membrane protein</topology>
    </subcellularLocation>
</comment>
<feature type="transmembrane region" description="Helical" evidence="8">
    <location>
        <begin position="349"/>
        <end position="370"/>
    </location>
</feature>
<feature type="transmembrane region" description="Helical" evidence="8">
    <location>
        <begin position="27"/>
        <end position="51"/>
    </location>
</feature>
<keyword evidence="2" id="KW-0813">Transport</keyword>
<evidence type="ECO:0000313" key="10">
    <source>
        <dbReference type="EMBL" id="MFC6153013.1"/>
    </source>
</evidence>
<evidence type="ECO:0000256" key="3">
    <source>
        <dbReference type="ARBA" id="ARBA00022475"/>
    </source>
</evidence>
<evidence type="ECO:0000256" key="2">
    <source>
        <dbReference type="ARBA" id="ARBA00022448"/>
    </source>
</evidence>
<feature type="transmembrane region" description="Helical" evidence="8">
    <location>
        <begin position="376"/>
        <end position="396"/>
    </location>
</feature>
<reference evidence="11" key="1">
    <citation type="journal article" date="2019" name="Int. J. Syst. Evol. Microbiol.">
        <title>The Global Catalogue of Microorganisms (GCM) 10K type strain sequencing project: providing services to taxonomists for standard genome sequencing and annotation.</title>
        <authorList>
            <consortium name="The Broad Institute Genomics Platform"/>
            <consortium name="The Broad Institute Genome Sequencing Center for Infectious Disease"/>
            <person name="Wu L."/>
            <person name="Ma J."/>
        </authorList>
    </citation>
    <scope>NUCLEOTIDE SEQUENCE [LARGE SCALE GENOMIC DNA]</scope>
    <source>
        <strain evidence="11">DFY28</strain>
    </source>
</reference>
<dbReference type="EMBL" id="JBHSQI010000002">
    <property type="protein sequence ID" value="MFC6153013.1"/>
    <property type="molecule type" value="Genomic_DNA"/>
</dbReference>
<comment type="caution">
    <text evidence="10">The sequence shown here is derived from an EMBL/GenBank/DDBJ whole genome shotgun (WGS) entry which is preliminary data.</text>
</comment>
<dbReference type="PROSITE" id="PS50850">
    <property type="entry name" value="MFS"/>
    <property type="match status" value="1"/>
</dbReference>
<evidence type="ECO:0000313" key="11">
    <source>
        <dbReference type="Proteomes" id="UP001596098"/>
    </source>
</evidence>
<dbReference type="InterPro" id="IPR011701">
    <property type="entry name" value="MFS"/>
</dbReference>
<dbReference type="RefSeq" id="WP_239022179.1">
    <property type="nucleotide sequence ID" value="NZ_CP034929.1"/>
</dbReference>
<accession>A0ABW1QVF0</accession>
<dbReference type="InterPro" id="IPR020846">
    <property type="entry name" value="MFS_dom"/>
</dbReference>
<feature type="transmembrane region" description="Helical" evidence="8">
    <location>
        <begin position="151"/>
        <end position="169"/>
    </location>
</feature>
<feature type="transmembrane region" description="Helical" evidence="8">
    <location>
        <begin position="242"/>
        <end position="264"/>
    </location>
</feature>
<keyword evidence="4 8" id="KW-0812">Transmembrane</keyword>
<dbReference type="PANTHER" id="PTHR42718">
    <property type="entry name" value="MAJOR FACILITATOR SUPERFAMILY MULTIDRUG TRANSPORTER MFSC"/>
    <property type="match status" value="1"/>
</dbReference>
<dbReference type="Proteomes" id="UP001596098">
    <property type="component" value="Unassembled WGS sequence"/>
</dbReference>
<feature type="transmembrane region" description="Helical" evidence="8">
    <location>
        <begin position="213"/>
        <end position="230"/>
    </location>
</feature>
<keyword evidence="3" id="KW-1003">Cell membrane</keyword>
<proteinExistence type="predicted"/>
<feature type="transmembrane region" description="Helical" evidence="8">
    <location>
        <begin position="285"/>
        <end position="309"/>
    </location>
</feature>
<sequence>MTRTTSSPDGTAGGRPASETMENPWPALWAIVLGFFMLLVDTSILTVATPAIMADLDAGVNEVIWVTSAYLLAYVVPLLICGRLGDRFGPKRVYLVGLVLFTVSSLLCATATSIGALIAFRALQGLGAAAVSPQTMAIITRIFPRERRGQAMALWGAAAGLATLTGPLLGGVLVDHLGWEWIFFVNIPVGVVGFVLAMKLVPNLSTHPHRFDVPGVVLFGVGMLALVLGIQEAGENGWGPAIGSVTVWQLILVGLVVLVAFVVWQARNRNEPLMPLELFRDRNFSTSNVAIATVSFAFTSMGFPLMLYAQAVRGWSPTESGLLMAPLALASMLLAGVVGRATDRVHPKWITAVGFGLATAAMASLCLLLTPDVAVWKAIVVLAVMGCGAACLWGPLSATANRNLPMHQAGAGAGVYNTTRQIGAVLGSAVAALLLDARLRAHGLAAAEGGAETTSVSTDGVMPPAVMQAYTDVFRETLWVVPAVLVLGLVTVMFLERPKHMGAAPGAPKPPKPSGDDAKERDVPYIPPTTPGRTGHPNHLWNQ</sequence>
<dbReference type="NCBIfam" id="TIGR00711">
    <property type="entry name" value="efflux_EmrB"/>
    <property type="match status" value="1"/>
</dbReference>
<name>A0ABW1QVF0_9ACTN</name>
<dbReference type="SUPFAM" id="SSF103473">
    <property type="entry name" value="MFS general substrate transporter"/>
    <property type="match status" value="1"/>
</dbReference>